<evidence type="ECO:0000313" key="3">
    <source>
        <dbReference type="Proteomes" id="UP001367676"/>
    </source>
</evidence>
<feature type="transmembrane region" description="Helical" evidence="1">
    <location>
        <begin position="186"/>
        <end position="206"/>
    </location>
</feature>
<protein>
    <submittedName>
        <fullName evidence="2">Uncharacterized protein</fullName>
    </submittedName>
</protein>
<feature type="transmembrane region" description="Helical" evidence="1">
    <location>
        <begin position="134"/>
        <end position="152"/>
    </location>
</feature>
<evidence type="ECO:0000256" key="1">
    <source>
        <dbReference type="SAM" id="Phobius"/>
    </source>
</evidence>
<keyword evidence="1" id="KW-0812">Transmembrane</keyword>
<keyword evidence="1" id="KW-0472">Membrane</keyword>
<organism evidence="2 3">
    <name type="scientific">Parthenolecanium corni</name>
    <dbReference type="NCBI Taxonomy" id="536013"/>
    <lineage>
        <taxon>Eukaryota</taxon>
        <taxon>Metazoa</taxon>
        <taxon>Ecdysozoa</taxon>
        <taxon>Arthropoda</taxon>
        <taxon>Hexapoda</taxon>
        <taxon>Insecta</taxon>
        <taxon>Pterygota</taxon>
        <taxon>Neoptera</taxon>
        <taxon>Paraneoptera</taxon>
        <taxon>Hemiptera</taxon>
        <taxon>Sternorrhyncha</taxon>
        <taxon>Coccoidea</taxon>
        <taxon>Coccidae</taxon>
        <taxon>Parthenolecanium</taxon>
    </lineage>
</organism>
<dbReference type="Proteomes" id="UP001367676">
    <property type="component" value="Unassembled WGS sequence"/>
</dbReference>
<sequence>MATLFYAKDFATAAGAGKIVFHKGVEPQSTINNNNAIVRRASPPPFLHHIRIFLAIIRAVGLFPMKLPSSSQEYPQISYVAFTYSLCLYSIIMYHIVIIYSHSIPRVVAPNQAFNVEDFENTYGYHPNLKTKKTVFLGFIGSTLLLITMGTADSPPSSLAIHNALDLWMQLSAIMETMNSLVNMNITISLVLTTTSGALAAFGLAIKLLKKNEPDKSWFMSCFFQIADTINLYLLSNSAEKATKHVSL</sequence>
<accession>A0AAN9TG43</accession>
<reference evidence="2 3" key="1">
    <citation type="submission" date="2024-03" db="EMBL/GenBank/DDBJ databases">
        <title>Adaptation during the transition from Ophiocordyceps entomopathogen to insect associate is accompanied by gene loss and intensified selection.</title>
        <authorList>
            <person name="Ward C.M."/>
            <person name="Onetto C.A."/>
            <person name="Borneman A.R."/>
        </authorList>
    </citation>
    <scope>NUCLEOTIDE SEQUENCE [LARGE SCALE GENOMIC DNA]</scope>
    <source>
        <strain evidence="2">AWRI1</strain>
        <tissue evidence="2">Single Adult Female</tissue>
    </source>
</reference>
<dbReference type="AlphaFoldDB" id="A0AAN9TG43"/>
<dbReference type="EMBL" id="JBBCAQ010000027">
    <property type="protein sequence ID" value="KAK7586048.1"/>
    <property type="molecule type" value="Genomic_DNA"/>
</dbReference>
<name>A0AAN9TG43_9HEMI</name>
<comment type="caution">
    <text evidence="2">The sequence shown here is derived from an EMBL/GenBank/DDBJ whole genome shotgun (WGS) entry which is preliminary data.</text>
</comment>
<feature type="transmembrane region" description="Helical" evidence="1">
    <location>
        <begin position="77"/>
        <end position="100"/>
    </location>
</feature>
<feature type="transmembrane region" description="Helical" evidence="1">
    <location>
        <begin position="46"/>
        <end position="65"/>
    </location>
</feature>
<proteinExistence type="predicted"/>
<gene>
    <name evidence="2" type="ORF">V9T40_003924</name>
</gene>
<keyword evidence="1" id="KW-1133">Transmembrane helix</keyword>
<evidence type="ECO:0000313" key="2">
    <source>
        <dbReference type="EMBL" id="KAK7586048.1"/>
    </source>
</evidence>
<keyword evidence="3" id="KW-1185">Reference proteome</keyword>